<gene>
    <name evidence="1" type="ORF">DFH94DRAFT_32984</name>
</gene>
<dbReference type="EMBL" id="WHVB01000010">
    <property type="protein sequence ID" value="KAF8478926.1"/>
    <property type="molecule type" value="Genomic_DNA"/>
</dbReference>
<proteinExistence type="predicted"/>
<evidence type="ECO:0008006" key="3">
    <source>
        <dbReference type="Google" id="ProtNLM"/>
    </source>
</evidence>
<dbReference type="AlphaFoldDB" id="A0A9P5T7Z6"/>
<evidence type="ECO:0000313" key="2">
    <source>
        <dbReference type="Proteomes" id="UP000759537"/>
    </source>
</evidence>
<organism evidence="1 2">
    <name type="scientific">Russula ochroleuca</name>
    <dbReference type="NCBI Taxonomy" id="152965"/>
    <lineage>
        <taxon>Eukaryota</taxon>
        <taxon>Fungi</taxon>
        <taxon>Dikarya</taxon>
        <taxon>Basidiomycota</taxon>
        <taxon>Agaricomycotina</taxon>
        <taxon>Agaricomycetes</taxon>
        <taxon>Russulales</taxon>
        <taxon>Russulaceae</taxon>
        <taxon>Russula</taxon>
    </lineage>
</organism>
<dbReference type="SUPFAM" id="SSF52047">
    <property type="entry name" value="RNI-like"/>
    <property type="match status" value="1"/>
</dbReference>
<dbReference type="Gene3D" id="1.20.1280.50">
    <property type="match status" value="1"/>
</dbReference>
<reference evidence="1" key="2">
    <citation type="journal article" date="2020" name="Nat. Commun.">
        <title>Large-scale genome sequencing of mycorrhizal fungi provides insights into the early evolution of symbiotic traits.</title>
        <authorList>
            <person name="Miyauchi S."/>
            <person name="Kiss E."/>
            <person name="Kuo A."/>
            <person name="Drula E."/>
            <person name="Kohler A."/>
            <person name="Sanchez-Garcia M."/>
            <person name="Morin E."/>
            <person name="Andreopoulos B."/>
            <person name="Barry K.W."/>
            <person name="Bonito G."/>
            <person name="Buee M."/>
            <person name="Carver A."/>
            <person name="Chen C."/>
            <person name="Cichocki N."/>
            <person name="Clum A."/>
            <person name="Culley D."/>
            <person name="Crous P.W."/>
            <person name="Fauchery L."/>
            <person name="Girlanda M."/>
            <person name="Hayes R.D."/>
            <person name="Keri Z."/>
            <person name="LaButti K."/>
            <person name="Lipzen A."/>
            <person name="Lombard V."/>
            <person name="Magnuson J."/>
            <person name="Maillard F."/>
            <person name="Murat C."/>
            <person name="Nolan M."/>
            <person name="Ohm R.A."/>
            <person name="Pangilinan J."/>
            <person name="Pereira M.F."/>
            <person name="Perotto S."/>
            <person name="Peter M."/>
            <person name="Pfister S."/>
            <person name="Riley R."/>
            <person name="Sitrit Y."/>
            <person name="Stielow J.B."/>
            <person name="Szollosi G."/>
            <person name="Zifcakova L."/>
            <person name="Stursova M."/>
            <person name="Spatafora J.W."/>
            <person name="Tedersoo L."/>
            <person name="Vaario L.M."/>
            <person name="Yamada A."/>
            <person name="Yan M."/>
            <person name="Wang P."/>
            <person name="Xu J."/>
            <person name="Bruns T."/>
            <person name="Baldrian P."/>
            <person name="Vilgalys R."/>
            <person name="Dunand C."/>
            <person name="Henrissat B."/>
            <person name="Grigoriev I.V."/>
            <person name="Hibbett D."/>
            <person name="Nagy L.G."/>
            <person name="Martin F.M."/>
        </authorList>
    </citation>
    <scope>NUCLEOTIDE SEQUENCE</scope>
    <source>
        <strain evidence="1">Prilba</strain>
    </source>
</reference>
<name>A0A9P5T7Z6_9AGAM</name>
<dbReference type="InterPro" id="IPR032675">
    <property type="entry name" value="LRR_dom_sf"/>
</dbReference>
<sequence>MHTAFDDLDRQISQSLDPRHIQALKSYRNSLTPVARLPHILLTDIFILVHHSESTNVKFSRHSPTCLQISHVCRAWRDSALQCPLLWTNILFCPPEWTAIMLERSRTAPLTVDIPVQHLNLAEDGFVFSVRLALSHMRHIRCLCITLFDRFRDLGDLLSPFLTGSPDILEELILSSFSVFPNYVYPSMENAPCLRSLELHSCHINWQRFSSVGKLTSLVLKDIPISSRPSVENILSLLQTMNKLEKLTLIHAISELPPSIRTLPPNDVAPIKLERLFDLSLTGFVLDCANVMRHFVMPRCRHVTVKAVTRWHIPEVALAVPPLTDIISSSFSQVERQELPYLASINRSRGNVIEDNVEISPGFENLLTKIPLGRVVHFSASLFCPEDNAEVVEWLEVLPRLSRVESVVLSGGYTYGFMNALHEAHALYVPSPRVADVIVLPNLTSLTIKHAHFSFPLGDAELFSTLKRSLSRRLELEWTVPDITLLNCHITPRQLAVLNTIALGPIDCTGEPQTWGVGESVLPPSDDDDD</sequence>
<keyword evidence="2" id="KW-1185">Reference proteome</keyword>
<dbReference type="Gene3D" id="3.80.10.10">
    <property type="entry name" value="Ribonuclease Inhibitor"/>
    <property type="match status" value="1"/>
</dbReference>
<dbReference type="OrthoDB" id="2884925at2759"/>
<protein>
    <recommendedName>
        <fullName evidence="3">F-box domain-containing protein</fullName>
    </recommendedName>
</protein>
<evidence type="ECO:0000313" key="1">
    <source>
        <dbReference type="EMBL" id="KAF8478926.1"/>
    </source>
</evidence>
<dbReference type="Proteomes" id="UP000759537">
    <property type="component" value="Unassembled WGS sequence"/>
</dbReference>
<accession>A0A9P5T7Z6</accession>
<reference evidence="1" key="1">
    <citation type="submission" date="2019-10" db="EMBL/GenBank/DDBJ databases">
        <authorList>
            <consortium name="DOE Joint Genome Institute"/>
            <person name="Kuo A."/>
            <person name="Miyauchi S."/>
            <person name="Kiss E."/>
            <person name="Drula E."/>
            <person name="Kohler A."/>
            <person name="Sanchez-Garcia M."/>
            <person name="Andreopoulos B."/>
            <person name="Barry K.W."/>
            <person name="Bonito G."/>
            <person name="Buee M."/>
            <person name="Carver A."/>
            <person name="Chen C."/>
            <person name="Cichocki N."/>
            <person name="Clum A."/>
            <person name="Culley D."/>
            <person name="Crous P.W."/>
            <person name="Fauchery L."/>
            <person name="Girlanda M."/>
            <person name="Hayes R."/>
            <person name="Keri Z."/>
            <person name="LaButti K."/>
            <person name="Lipzen A."/>
            <person name="Lombard V."/>
            <person name="Magnuson J."/>
            <person name="Maillard F."/>
            <person name="Morin E."/>
            <person name="Murat C."/>
            <person name="Nolan M."/>
            <person name="Ohm R."/>
            <person name="Pangilinan J."/>
            <person name="Pereira M."/>
            <person name="Perotto S."/>
            <person name="Peter M."/>
            <person name="Riley R."/>
            <person name="Sitrit Y."/>
            <person name="Stielow B."/>
            <person name="Szollosi G."/>
            <person name="Zifcakova L."/>
            <person name="Stursova M."/>
            <person name="Spatafora J.W."/>
            <person name="Tedersoo L."/>
            <person name="Vaario L.-M."/>
            <person name="Yamada A."/>
            <person name="Yan M."/>
            <person name="Wang P."/>
            <person name="Xu J."/>
            <person name="Bruns T."/>
            <person name="Baldrian P."/>
            <person name="Vilgalys R."/>
            <person name="Henrissat B."/>
            <person name="Grigoriev I.V."/>
            <person name="Hibbett D."/>
            <person name="Nagy L.G."/>
            <person name="Martin F.M."/>
        </authorList>
    </citation>
    <scope>NUCLEOTIDE SEQUENCE</scope>
    <source>
        <strain evidence="1">Prilba</strain>
    </source>
</reference>
<comment type="caution">
    <text evidence="1">The sequence shown here is derived from an EMBL/GenBank/DDBJ whole genome shotgun (WGS) entry which is preliminary data.</text>
</comment>